<dbReference type="Proteomes" id="UP000790787">
    <property type="component" value="Chromosome 2"/>
</dbReference>
<name>A0AC58SAY0_TOBAC</name>
<accession>A0AC58SAY0</accession>
<organism evidence="1 2">
    <name type="scientific">Nicotiana tabacum</name>
    <name type="common">Common tobacco</name>
    <dbReference type="NCBI Taxonomy" id="4097"/>
    <lineage>
        <taxon>Eukaryota</taxon>
        <taxon>Viridiplantae</taxon>
        <taxon>Streptophyta</taxon>
        <taxon>Embryophyta</taxon>
        <taxon>Tracheophyta</taxon>
        <taxon>Spermatophyta</taxon>
        <taxon>Magnoliopsida</taxon>
        <taxon>eudicotyledons</taxon>
        <taxon>Gunneridae</taxon>
        <taxon>Pentapetalae</taxon>
        <taxon>asterids</taxon>
        <taxon>lamiids</taxon>
        <taxon>Solanales</taxon>
        <taxon>Solanaceae</taxon>
        <taxon>Nicotianoideae</taxon>
        <taxon>Nicotianeae</taxon>
        <taxon>Nicotiana</taxon>
    </lineage>
</organism>
<proteinExistence type="predicted"/>
<gene>
    <name evidence="2" type="primary">LOC142166781</name>
</gene>
<evidence type="ECO:0000313" key="2">
    <source>
        <dbReference type="RefSeq" id="XP_075082139.1"/>
    </source>
</evidence>
<dbReference type="RefSeq" id="XP_075082139.1">
    <property type="nucleotide sequence ID" value="XM_075226038.1"/>
</dbReference>
<protein>
    <submittedName>
        <fullName evidence="2">Uncharacterized protein LOC142166781</fullName>
    </submittedName>
</protein>
<keyword evidence="1" id="KW-1185">Reference proteome</keyword>
<reference evidence="1" key="1">
    <citation type="journal article" date="2014" name="Nat. Commun.">
        <title>The tobacco genome sequence and its comparison with those of tomato and potato.</title>
        <authorList>
            <person name="Sierro N."/>
            <person name="Battey J.N."/>
            <person name="Ouadi S."/>
            <person name="Bakaher N."/>
            <person name="Bovet L."/>
            <person name="Willig A."/>
            <person name="Goepfert S."/>
            <person name="Peitsch M.C."/>
            <person name="Ivanov N.V."/>
        </authorList>
    </citation>
    <scope>NUCLEOTIDE SEQUENCE [LARGE SCALE GENOMIC DNA]</scope>
</reference>
<evidence type="ECO:0000313" key="1">
    <source>
        <dbReference type="Proteomes" id="UP000790787"/>
    </source>
</evidence>
<sequence length="214" mass="24265">MDFVYGLPRTQKNHDAIWVEVDRLTKSAHFLAIRMDYSLERLAELYINGIVRLHGIPVSIVSDQDFGLACKKLLVPGKSNVPADDLSRKAESMGSFAFILVVERPFSMDIQALANRLSSLFERIKDHLYDDPRLFVLQDILQRVVLRRFPCFESTMKISHIHVLDFSSVQLDENLAYGEESVAILDRQVRKLRSKDIASVKVTDGVTGKSSNKA</sequence>
<reference evidence="2" key="2">
    <citation type="submission" date="2025-08" db="UniProtKB">
        <authorList>
            <consortium name="RefSeq"/>
        </authorList>
    </citation>
    <scope>IDENTIFICATION</scope>
    <source>
        <tissue evidence="2">Leaf</tissue>
    </source>
</reference>